<dbReference type="SUPFAM" id="SSF51197">
    <property type="entry name" value="Clavaminate synthase-like"/>
    <property type="match status" value="1"/>
</dbReference>
<keyword evidence="7" id="KW-0560">Oxidoreductase</keyword>
<dbReference type="InterPro" id="IPR042098">
    <property type="entry name" value="TauD-like_sf"/>
</dbReference>
<dbReference type="Gene3D" id="3.60.130.10">
    <property type="entry name" value="Clavaminate synthase-like"/>
    <property type="match status" value="1"/>
</dbReference>
<dbReference type="InterPro" id="IPR003819">
    <property type="entry name" value="TauD/TfdA-like"/>
</dbReference>
<evidence type="ECO:0000256" key="3">
    <source>
        <dbReference type="ARBA" id="ARBA00008654"/>
    </source>
</evidence>
<protein>
    <recommendedName>
        <fullName evidence="9">TauD/TfdA-like domain-containing protein</fullName>
    </recommendedName>
</protein>
<comment type="similarity">
    <text evidence="3">Belongs to the gamma-BBH/TMLD family.</text>
</comment>
<evidence type="ECO:0000313" key="12">
    <source>
        <dbReference type="Proteomes" id="UP000677228"/>
    </source>
</evidence>
<evidence type="ECO:0000256" key="1">
    <source>
        <dbReference type="ARBA" id="ARBA00001954"/>
    </source>
</evidence>
<reference evidence="10" key="1">
    <citation type="submission" date="2021-02" db="EMBL/GenBank/DDBJ databases">
        <authorList>
            <person name="Nowell W R."/>
        </authorList>
    </citation>
    <scope>NUCLEOTIDE SEQUENCE</scope>
</reference>
<dbReference type="AlphaFoldDB" id="A0A8S2DAI0"/>
<keyword evidence="6" id="KW-0223">Dioxygenase</keyword>
<dbReference type="InterPro" id="IPR050411">
    <property type="entry name" value="AlphaKG_dependent_hydroxylases"/>
</dbReference>
<keyword evidence="5" id="KW-0124">Carnitine biosynthesis</keyword>
<keyword evidence="4" id="KW-0479">Metal-binding</keyword>
<evidence type="ECO:0000256" key="5">
    <source>
        <dbReference type="ARBA" id="ARBA00022873"/>
    </source>
</evidence>
<dbReference type="GO" id="GO:0051213">
    <property type="term" value="F:dioxygenase activity"/>
    <property type="evidence" value="ECO:0007669"/>
    <property type="project" value="UniProtKB-KW"/>
</dbReference>
<dbReference type="Proteomes" id="UP000677228">
    <property type="component" value="Unassembled WGS sequence"/>
</dbReference>
<dbReference type="EMBL" id="CAJOBA010003804">
    <property type="protein sequence ID" value="CAF3693498.1"/>
    <property type="molecule type" value="Genomic_DNA"/>
</dbReference>
<dbReference type="GO" id="GO:0045329">
    <property type="term" value="P:carnitine biosynthetic process"/>
    <property type="evidence" value="ECO:0007669"/>
    <property type="project" value="UniProtKB-KW"/>
</dbReference>
<name>A0A8S2DAI0_9BILA</name>
<feature type="domain" description="TauD/TfdA-like" evidence="9">
    <location>
        <begin position="201"/>
        <end position="448"/>
    </location>
</feature>
<evidence type="ECO:0000256" key="8">
    <source>
        <dbReference type="ARBA" id="ARBA00023004"/>
    </source>
</evidence>
<dbReference type="Proteomes" id="UP000682733">
    <property type="component" value="Unassembled WGS sequence"/>
</dbReference>
<evidence type="ECO:0000256" key="6">
    <source>
        <dbReference type="ARBA" id="ARBA00022964"/>
    </source>
</evidence>
<sequence length="480" mass="55831">MKTALFLRQASTLIKTSSRILSNSSINDKIQLVEIRPHELVFRIPHIHRLHPPFSNTDKSLSDLIRLPVAWLRLNCQLLTSVQPSSGQRLQSPADLPFQLSIAQAYIDENEVLKIRWNTKQINNISSTLTNDELTQYPELLNPVYSGKNVLEPLKQISAVQQNDESSIPLEYILNYNPFNRSSNENLDLKISDNTSLKPQVINYNEKFSDHRDLILDSLFEQGIVIIKNVPCKPYYVKTIAELISFVQQTIYGEIFDVKTTNDPINIAYSNEKLYLHQDLCYYESPPGLQLLHCLRNDPSIMGGEQIYLDVMLACEDFRTYYPLDFQLLCDIPITFQKVHYKRERPVHLHYSRPIIKVNLQGKIVAVYWSPMFEAPIQGINDVNQLRRFYQAYVRLSRFLETHPSCYKHRLESGDCIIFNNRRMVHGREKFQLKCNENVGERYLEGCYVNMDEFKNECMMSRMRRGINTPAMRVGNGDLL</sequence>
<dbReference type="PANTHER" id="PTHR10696">
    <property type="entry name" value="GAMMA-BUTYROBETAINE HYDROXYLASE-RELATED"/>
    <property type="match status" value="1"/>
</dbReference>
<evidence type="ECO:0000256" key="2">
    <source>
        <dbReference type="ARBA" id="ARBA00005022"/>
    </source>
</evidence>
<accession>A0A8S2DAI0</accession>
<proteinExistence type="inferred from homology"/>
<comment type="cofactor">
    <cofactor evidence="1">
        <name>Fe(2+)</name>
        <dbReference type="ChEBI" id="CHEBI:29033"/>
    </cofactor>
</comment>
<dbReference type="Pfam" id="PF02668">
    <property type="entry name" value="TauD"/>
    <property type="match status" value="1"/>
</dbReference>
<gene>
    <name evidence="10" type="ORF">OVA965_LOCUS10326</name>
    <name evidence="11" type="ORF">TMI583_LOCUS10322</name>
</gene>
<evidence type="ECO:0000313" key="11">
    <source>
        <dbReference type="EMBL" id="CAF3693498.1"/>
    </source>
</evidence>
<dbReference type="Gene3D" id="3.30.2020.30">
    <property type="match status" value="1"/>
</dbReference>
<comment type="pathway">
    <text evidence="2">Amine and polyamine biosynthesis; carnitine biosynthesis.</text>
</comment>
<organism evidence="10 12">
    <name type="scientific">Didymodactylos carnosus</name>
    <dbReference type="NCBI Taxonomy" id="1234261"/>
    <lineage>
        <taxon>Eukaryota</taxon>
        <taxon>Metazoa</taxon>
        <taxon>Spiralia</taxon>
        <taxon>Gnathifera</taxon>
        <taxon>Rotifera</taxon>
        <taxon>Eurotatoria</taxon>
        <taxon>Bdelloidea</taxon>
        <taxon>Philodinida</taxon>
        <taxon>Philodinidae</taxon>
        <taxon>Didymodactylos</taxon>
    </lineage>
</organism>
<comment type="caution">
    <text evidence="10">The sequence shown here is derived from an EMBL/GenBank/DDBJ whole genome shotgun (WGS) entry which is preliminary data.</text>
</comment>
<evidence type="ECO:0000313" key="10">
    <source>
        <dbReference type="EMBL" id="CAF0915072.1"/>
    </source>
</evidence>
<dbReference type="GO" id="GO:0046872">
    <property type="term" value="F:metal ion binding"/>
    <property type="evidence" value="ECO:0007669"/>
    <property type="project" value="UniProtKB-KW"/>
</dbReference>
<dbReference type="GO" id="GO:0005739">
    <property type="term" value="C:mitochondrion"/>
    <property type="evidence" value="ECO:0007669"/>
    <property type="project" value="TreeGrafter"/>
</dbReference>
<dbReference type="PANTHER" id="PTHR10696:SF25">
    <property type="entry name" value="OXIDOREDUCTASE AIM17-RELATED"/>
    <property type="match status" value="1"/>
</dbReference>
<evidence type="ECO:0000259" key="9">
    <source>
        <dbReference type="Pfam" id="PF02668"/>
    </source>
</evidence>
<dbReference type="InterPro" id="IPR038492">
    <property type="entry name" value="GBBH-like_N_sf"/>
</dbReference>
<evidence type="ECO:0000256" key="4">
    <source>
        <dbReference type="ARBA" id="ARBA00022723"/>
    </source>
</evidence>
<keyword evidence="8" id="KW-0408">Iron</keyword>
<dbReference type="EMBL" id="CAJNOK010003803">
    <property type="protein sequence ID" value="CAF0915072.1"/>
    <property type="molecule type" value="Genomic_DNA"/>
</dbReference>
<evidence type="ECO:0000256" key="7">
    <source>
        <dbReference type="ARBA" id="ARBA00023002"/>
    </source>
</evidence>